<evidence type="ECO:0000313" key="3">
    <source>
        <dbReference type="Proteomes" id="UP000076205"/>
    </source>
</evidence>
<feature type="domain" description="BIG2" evidence="1">
    <location>
        <begin position="134"/>
        <end position="211"/>
    </location>
</feature>
<dbReference type="EMBL" id="FJYW01000012">
    <property type="protein sequence ID" value="CZY19685.1"/>
    <property type="molecule type" value="Genomic_DNA"/>
</dbReference>
<dbReference type="Gene3D" id="2.60.40.1080">
    <property type="match status" value="3"/>
</dbReference>
<protein>
    <submittedName>
        <fullName evidence="2">Ig domain-containing protein</fullName>
    </submittedName>
</protein>
<name>A0A145KJG0_9ENTR</name>
<dbReference type="PANTHER" id="PTHR23019:SF0">
    <property type="entry name" value="NUCLEAR PORE MEMBRANE GLYCOPROTEIN 210"/>
    <property type="match status" value="1"/>
</dbReference>
<dbReference type="PANTHER" id="PTHR23019">
    <property type="entry name" value="NUCLEAR PORE MEMBRANE GLYCOPROTEIN GP210-RELATED"/>
    <property type="match status" value="1"/>
</dbReference>
<evidence type="ECO:0000259" key="1">
    <source>
        <dbReference type="SMART" id="SM00635"/>
    </source>
</evidence>
<sequence>MPEQKMKITEEAFADFTGHMCRAGFTNSISNEPLSERQQNHLAACFRAIPFTQSVTITPAAPSVLVGKTVQLSAGITMSKSADSFTWTSANDQVATVSGTGLVTGVTPGKVKITATDKQTQLSASVEVTVKPVSVESVTVTPDSTSVEKGKSVKLRVDVQPSNATNKRVTWTSKNSDKATVDQNGNVAGVAVGTATIEVVSQDGSHKATATVEVTEPVVAVTGVSVDPSTTSVEANKTVQLTANIEPAGATNKRVTWASKNAEFATVDSATGLVTGVAAGTATIEVTTEDGSHKATATVEVTAAPAA</sequence>
<gene>
    <name evidence="2" type="ORF">SAMEA2273352_04370</name>
</gene>
<dbReference type="SMART" id="SM00635">
    <property type="entry name" value="BID_2"/>
    <property type="match status" value="3"/>
</dbReference>
<evidence type="ECO:0000313" key="2">
    <source>
        <dbReference type="EMBL" id="CZY19685.1"/>
    </source>
</evidence>
<dbReference type="InterPro" id="IPR008964">
    <property type="entry name" value="Invasin/intimin_cell_adhesion"/>
</dbReference>
<comment type="caution">
    <text evidence="2">The sequence shown here is derived from an EMBL/GenBank/DDBJ whole genome shotgun (WGS) entry which is preliminary data.</text>
</comment>
<accession>A0A145KJG0</accession>
<dbReference type="AlphaFoldDB" id="A0A145KJG0"/>
<proteinExistence type="predicted"/>
<feature type="domain" description="BIG2" evidence="1">
    <location>
        <begin position="220"/>
        <end position="298"/>
    </location>
</feature>
<dbReference type="InterPro" id="IPR045197">
    <property type="entry name" value="NUP210-like"/>
</dbReference>
<feature type="domain" description="BIG2" evidence="1">
    <location>
        <begin position="51"/>
        <end position="127"/>
    </location>
</feature>
<dbReference type="Pfam" id="PF02368">
    <property type="entry name" value="Big_2"/>
    <property type="match status" value="3"/>
</dbReference>
<dbReference type="RefSeq" id="WP_001115046.1">
    <property type="nucleotide sequence ID" value="NZ_CP031722.1"/>
</dbReference>
<dbReference type="SUPFAM" id="SSF49373">
    <property type="entry name" value="Invasin/intimin cell-adhesion fragments"/>
    <property type="match status" value="3"/>
</dbReference>
<organism evidence="2 3">
    <name type="scientific">Enterobacter hormaechei</name>
    <dbReference type="NCBI Taxonomy" id="158836"/>
    <lineage>
        <taxon>Bacteria</taxon>
        <taxon>Pseudomonadati</taxon>
        <taxon>Pseudomonadota</taxon>
        <taxon>Gammaproteobacteria</taxon>
        <taxon>Enterobacterales</taxon>
        <taxon>Enterobacteriaceae</taxon>
        <taxon>Enterobacter</taxon>
        <taxon>Enterobacter cloacae complex</taxon>
    </lineage>
</organism>
<dbReference type="InterPro" id="IPR003343">
    <property type="entry name" value="Big_2"/>
</dbReference>
<reference evidence="2 3" key="1">
    <citation type="submission" date="2016-03" db="EMBL/GenBank/DDBJ databases">
        <authorList>
            <consortium name="Pathogen Informatics"/>
        </authorList>
    </citation>
    <scope>NUCLEOTIDE SEQUENCE [LARGE SCALE GENOMIC DNA]</scope>
    <source>
        <strain evidence="3">e1424</strain>
    </source>
</reference>
<dbReference type="Proteomes" id="UP000076205">
    <property type="component" value="Unassembled WGS sequence"/>
</dbReference>